<proteinExistence type="predicted"/>
<dbReference type="InterPro" id="IPR032808">
    <property type="entry name" value="DoxX"/>
</dbReference>
<comment type="subcellular location">
    <subcellularLocation>
        <location evidence="1">Membrane</location>
        <topology evidence="1">Multi-pass membrane protein</topology>
    </subcellularLocation>
</comment>
<organism evidence="6 7">
    <name type="scientific">Compostibacter hankyongensis</name>
    <dbReference type="NCBI Taxonomy" id="1007089"/>
    <lineage>
        <taxon>Bacteria</taxon>
        <taxon>Pseudomonadati</taxon>
        <taxon>Bacteroidota</taxon>
        <taxon>Chitinophagia</taxon>
        <taxon>Chitinophagales</taxon>
        <taxon>Chitinophagaceae</taxon>
        <taxon>Compostibacter</taxon>
    </lineage>
</organism>
<dbReference type="Proteomes" id="UP001501207">
    <property type="component" value="Unassembled WGS sequence"/>
</dbReference>
<evidence type="ECO:0000256" key="2">
    <source>
        <dbReference type="ARBA" id="ARBA00022692"/>
    </source>
</evidence>
<evidence type="ECO:0000313" key="7">
    <source>
        <dbReference type="Proteomes" id="UP001501207"/>
    </source>
</evidence>
<name>A0ABP8FGF7_9BACT</name>
<evidence type="ECO:0000256" key="3">
    <source>
        <dbReference type="ARBA" id="ARBA00022989"/>
    </source>
</evidence>
<dbReference type="EMBL" id="BAABFN010000001">
    <property type="protein sequence ID" value="GAA4302866.1"/>
    <property type="molecule type" value="Genomic_DNA"/>
</dbReference>
<gene>
    <name evidence="6" type="ORF">GCM10023143_05620</name>
</gene>
<keyword evidence="4 5" id="KW-0472">Membrane</keyword>
<sequence>METTNTKKGSRITGWILSILAILFLLFDGVGKLAKPEAVIKGTTELGYPETVITGLGVVLLISTVLYALPRVSFLGAVLLTGYLGGAVATHVRVGNPLFSHILFPVYLGLLIWIGLYLRNSHLRQLVTHKPA</sequence>
<feature type="transmembrane region" description="Helical" evidence="5">
    <location>
        <begin position="74"/>
        <end position="92"/>
    </location>
</feature>
<accession>A0ABP8FGF7</accession>
<evidence type="ECO:0000256" key="4">
    <source>
        <dbReference type="ARBA" id="ARBA00023136"/>
    </source>
</evidence>
<dbReference type="Pfam" id="PF13564">
    <property type="entry name" value="DoxX_2"/>
    <property type="match status" value="1"/>
</dbReference>
<dbReference type="RefSeq" id="WP_344975005.1">
    <property type="nucleotide sequence ID" value="NZ_BAABFN010000001.1"/>
</dbReference>
<keyword evidence="2 5" id="KW-0812">Transmembrane</keyword>
<evidence type="ECO:0000256" key="5">
    <source>
        <dbReference type="SAM" id="Phobius"/>
    </source>
</evidence>
<evidence type="ECO:0000313" key="6">
    <source>
        <dbReference type="EMBL" id="GAA4302866.1"/>
    </source>
</evidence>
<comment type="caution">
    <text evidence="6">The sequence shown here is derived from an EMBL/GenBank/DDBJ whole genome shotgun (WGS) entry which is preliminary data.</text>
</comment>
<keyword evidence="3 5" id="KW-1133">Transmembrane helix</keyword>
<feature type="transmembrane region" description="Helical" evidence="5">
    <location>
        <begin position="12"/>
        <end position="31"/>
    </location>
</feature>
<feature type="transmembrane region" description="Helical" evidence="5">
    <location>
        <begin position="51"/>
        <end position="69"/>
    </location>
</feature>
<protein>
    <submittedName>
        <fullName evidence="6">DoxX family protein</fullName>
    </submittedName>
</protein>
<reference evidence="7" key="1">
    <citation type="journal article" date="2019" name="Int. J. Syst. Evol. Microbiol.">
        <title>The Global Catalogue of Microorganisms (GCM) 10K type strain sequencing project: providing services to taxonomists for standard genome sequencing and annotation.</title>
        <authorList>
            <consortium name="The Broad Institute Genomics Platform"/>
            <consortium name="The Broad Institute Genome Sequencing Center for Infectious Disease"/>
            <person name="Wu L."/>
            <person name="Ma J."/>
        </authorList>
    </citation>
    <scope>NUCLEOTIDE SEQUENCE [LARGE SCALE GENOMIC DNA]</scope>
    <source>
        <strain evidence="7">JCM 17664</strain>
    </source>
</reference>
<keyword evidence="7" id="KW-1185">Reference proteome</keyword>
<feature type="transmembrane region" description="Helical" evidence="5">
    <location>
        <begin position="98"/>
        <end position="118"/>
    </location>
</feature>
<evidence type="ECO:0000256" key="1">
    <source>
        <dbReference type="ARBA" id="ARBA00004141"/>
    </source>
</evidence>